<organism evidence="1 2">
    <name type="scientific">Segatella copri</name>
    <dbReference type="NCBI Taxonomy" id="165179"/>
    <lineage>
        <taxon>Bacteria</taxon>
        <taxon>Pseudomonadati</taxon>
        <taxon>Bacteroidota</taxon>
        <taxon>Bacteroidia</taxon>
        <taxon>Bacteroidales</taxon>
        <taxon>Prevotellaceae</taxon>
        <taxon>Segatella</taxon>
    </lineage>
</organism>
<accession>A0A414Y5N3</accession>
<dbReference type="EMBL" id="QRKB01000025">
    <property type="protein sequence ID" value="RHH81429.1"/>
    <property type="molecule type" value="Genomic_DNA"/>
</dbReference>
<name>A0A414Y5N3_9BACT</name>
<comment type="caution">
    <text evidence="1">The sequence shown here is derived from an EMBL/GenBank/DDBJ whole genome shotgun (WGS) entry which is preliminary data.</text>
</comment>
<proteinExistence type="predicted"/>
<protein>
    <submittedName>
        <fullName evidence="1">Uncharacterized protein</fullName>
    </submittedName>
</protein>
<sequence>MIFYRFGEIPKNEKSCIWKGEEKVGEEFGVSVYEAHKNINGTYSPVLPMPVNMSTLDTFLHFIRYYNGKKYLVTGDVLPFVGTDGEPLIKNVKILKEL</sequence>
<gene>
    <name evidence="1" type="ORF">DW192_10230</name>
</gene>
<dbReference type="AlphaFoldDB" id="A0A414Y5N3"/>
<dbReference type="RefSeq" id="WP_118255124.1">
    <property type="nucleotide sequence ID" value="NZ_QRKB01000025.1"/>
</dbReference>
<evidence type="ECO:0000313" key="1">
    <source>
        <dbReference type="EMBL" id="RHH81429.1"/>
    </source>
</evidence>
<dbReference type="Proteomes" id="UP000284548">
    <property type="component" value="Unassembled WGS sequence"/>
</dbReference>
<evidence type="ECO:0000313" key="2">
    <source>
        <dbReference type="Proteomes" id="UP000284548"/>
    </source>
</evidence>
<reference evidence="1 2" key="1">
    <citation type="submission" date="2018-08" db="EMBL/GenBank/DDBJ databases">
        <title>A genome reference for cultivated species of the human gut microbiota.</title>
        <authorList>
            <person name="Zou Y."/>
            <person name="Xue W."/>
            <person name="Luo G."/>
        </authorList>
    </citation>
    <scope>NUCLEOTIDE SEQUENCE [LARGE SCALE GENOMIC DNA]</scope>
    <source>
        <strain evidence="1 2">AM16-54</strain>
    </source>
</reference>